<dbReference type="Proteomes" id="UP000070544">
    <property type="component" value="Unassembled WGS sequence"/>
</dbReference>
<feature type="compositionally biased region" description="Polar residues" evidence="1">
    <location>
        <begin position="31"/>
        <end position="42"/>
    </location>
</feature>
<dbReference type="AlphaFoldDB" id="A0A139AZ91"/>
<dbReference type="PANTHER" id="PTHR35895:SF1">
    <property type="entry name" value="LIPID-BINDING SERUM GLYCOPROTEIN C-TERMINAL DOMAIN-CONTAINING PROTEIN"/>
    <property type="match status" value="1"/>
</dbReference>
<dbReference type="PANTHER" id="PTHR35895">
    <property type="entry name" value="CHROMOSOME 16, WHOLE GENOME SHOTGUN SEQUENCE"/>
    <property type="match status" value="1"/>
</dbReference>
<evidence type="ECO:0000256" key="1">
    <source>
        <dbReference type="SAM" id="MobiDB-lite"/>
    </source>
</evidence>
<feature type="region of interest" description="Disordered" evidence="1">
    <location>
        <begin position="1"/>
        <end position="46"/>
    </location>
</feature>
<organism evidence="2 3">
    <name type="scientific">Gonapodya prolifera (strain JEL478)</name>
    <name type="common">Monoblepharis prolifera</name>
    <dbReference type="NCBI Taxonomy" id="1344416"/>
    <lineage>
        <taxon>Eukaryota</taxon>
        <taxon>Fungi</taxon>
        <taxon>Fungi incertae sedis</taxon>
        <taxon>Chytridiomycota</taxon>
        <taxon>Chytridiomycota incertae sedis</taxon>
        <taxon>Monoblepharidomycetes</taxon>
        <taxon>Monoblepharidales</taxon>
        <taxon>Gonapodyaceae</taxon>
        <taxon>Gonapodya</taxon>
    </lineage>
</organism>
<proteinExistence type="predicted"/>
<dbReference type="OrthoDB" id="2149180at2759"/>
<reference evidence="2 3" key="1">
    <citation type="journal article" date="2015" name="Genome Biol. Evol.">
        <title>Phylogenomic analyses indicate that early fungi evolved digesting cell walls of algal ancestors of land plants.</title>
        <authorList>
            <person name="Chang Y."/>
            <person name="Wang S."/>
            <person name="Sekimoto S."/>
            <person name="Aerts A.L."/>
            <person name="Choi C."/>
            <person name="Clum A."/>
            <person name="LaButti K.M."/>
            <person name="Lindquist E.A."/>
            <person name="Yee Ngan C."/>
            <person name="Ohm R.A."/>
            <person name="Salamov A.A."/>
            <person name="Grigoriev I.V."/>
            <person name="Spatafora J.W."/>
            <person name="Berbee M.L."/>
        </authorList>
    </citation>
    <scope>NUCLEOTIDE SEQUENCE [LARGE SCALE GENOMIC DNA]</scope>
    <source>
        <strain evidence="2 3">JEL478</strain>
    </source>
</reference>
<accession>A0A139AZ91</accession>
<name>A0A139AZ91_GONPJ</name>
<sequence>MIRVRRPSGPSKQDDAVVIVSPTSPEKEAASSRTDSSESTPTTRRRAISLSSPFARLNFKRNLIKHVQTQTFAIEFDPGDPWTPRLSSPEVLVTVKLPLGIPTTIKNVQLKIDLLLGSDVIMSSVTESVPVETTFEGGEGRLLFDLDGARMVVPTNQQMAFGGLLKTIFFGDGEVGISVKLESAVVAKVVVIGDVKISKIPFATTIPLQGINGLTSSPAEVLDVRVIEMTEWYMDLRIEVKLLNPSNIKLALNANIDRLELIFSGQVIGKTTVPDLSLEIGENVVKIILRYMPLTEPAKETGAKFLSAFFNGASTTLAVQGTRKSSTPITPLFAVVESFFLPFSLPGFSLKDELFKSISISTLAISFDDKDPWTPQVSLAGVKATLQLPITPSVVVSSIHSRFKVKSETISVGSSETAITREVRSELIGSDVVMEFDIPLAPFVVKKGERERLVSLIETIFKSSDVVEMPIQLKMDIIAIFVLAEIKLCSVKYRNVLTSRGFGGLEQGKLESLDILGGSLTHINVLVAVQLPTASNIAISINFDVPLAIEYSGTRIGTVVLSGLLLDTKHSRLTASAKVTLDSNNPAIRSKLLTRYFGGIDTILSLKGDPGVGDQGPLNPIITSLSRDVMVAGLHISIFSNLQLLRGRPNAGMAIIDITNPTSAPLTVTHISAKVFHHDEQCASMDVENMDISIPPRGTITSEPFSATINMTSHLRTGNAPQAQILFSRLGLRIGDYSVDIMYAQDDLHVYAA</sequence>
<dbReference type="STRING" id="1344416.A0A139AZ91"/>
<gene>
    <name evidence="2" type="ORF">M427DRAFT_278933</name>
</gene>
<keyword evidence="3" id="KW-1185">Reference proteome</keyword>
<dbReference type="GO" id="GO:0000329">
    <property type="term" value="C:fungal-type vacuole membrane"/>
    <property type="evidence" value="ECO:0007669"/>
    <property type="project" value="InterPro"/>
</dbReference>
<evidence type="ECO:0000313" key="3">
    <source>
        <dbReference type="Proteomes" id="UP000070544"/>
    </source>
</evidence>
<dbReference type="InterPro" id="IPR046368">
    <property type="entry name" value="Tag1"/>
</dbReference>
<dbReference type="EMBL" id="KQ965732">
    <property type="protein sequence ID" value="KXS21795.1"/>
    <property type="molecule type" value="Genomic_DNA"/>
</dbReference>
<evidence type="ECO:0000313" key="2">
    <source>
        <dbReference type="EMBL" id="KXS21795.1"/>
    </source>
</evidence>
<protein>
    <submittedName>
        <fullName evidence="2">Uncharacterized protein</fullName>
    </submittedName>
</protein>